<name>A0A2P1PW48_9GAMM</name>
<dbReference type="GO" id="GO:0022857">
    <property type="term" value="F:transmembrane transporter activity"/>
    <property type="evidence" value="ECO:0007669"/>
    <property type="project" value="InterPro"/>
</dbReference>
<proteinExistence type="predicted"/>
<gene>
    <name evidence="7" type="ORF">C7S18_18755</name>
</gene>
<dbReference type="InterPro" id="IPR002293">
    <property type="entry name" value="AA/rel_permease1"/>
</dbReference>
<keyword evidence="8" id="KW-1185">Reference proteome</keyword>
<dbReference type="PIRSF" id="PIRSF006060">
    <property type="entry name" value="AA_transporter"/>
    <property type="match status" value="1"/>
</dbReference>
<organism evidence="7 8">
    <name type="scientific">Ahniella affigens</name>
    <dbReference type="NCBI Taxonomy" id="2021234"/>
    <lineage>
        <taxon>Bacteria</taxon>
        <taxon>Pseudomonadati</taxon>
        <taxon>Pseudomonadota</taxon>
        <taxon>Gammaproteobacteria</taxon>
        <taxon>Lysobacterales</taxon>
        <taxon>Rhodanobacteraceae</taxon>
        <taxon>Ahniella</taxon>
    </lineage>
</organism>
<dbReference type="InterPro" id="IPR050367">
    <property type="entry name" value="APC_superfamily"/>
</dbReference>
<dbReference type="AlphaFoldDB" id="A0A2P1PW48"/>
<sequence>MRPTPRCIAPRRPVAIGSSAGGPCKPRRVPGASRTAMVLHIVGADHLQPHFLNRHGCPYTRELVRRHRDLAMTQGHLHRHLRLPDLVLAQILIVVGTNWFGAAATLGMLGVLFWPLALLLYHGPLAVVVMALVRACPEEAGPYQWVKRAYGPRMGLFFGWILCSFMLVFLAAGCLGLAGGLSYALKSVDVDLQQWPVVGTALPFVFLALLTAFGWSGFRQARWVQNLAAVALLLVLGLLGYRILQAGLLDTWPGFGMSVPTDSRTWISLLKILVFALSGLEFLALVAGECERPERTLPRAIQIAAPINIAIYMIGTFAVVLTIPLAAIDQVNPVAQVLGSLGGVVATGVLWALLLRDFGQNTLGLSGVSRLPMQVGLDGRLPAWFGRVNARGVPTHAVLICALIIAAILSVVTAGSDRQEAFQMLLSAAGIQFGLTYVLMFSLPVFASAAFGLAQSALLRVCALLGGSLATVFVLISVYPIDSDPDPLRHAWRVLLIVLVLLLPGALLAFLPQRR</sequence>
<dbReference type="KEGG" id="xba:C7S18_18755"/>
<keyword evidence="3 6" id="KW-0812">Transmembrane</keyword>
<feature type="transmembrane region" description="Helical" evidence="6">
    <location>
        <begin position="334"/>
        <end position="355"/>
    </location>
</feature>
<reference evidence="7 8" key="1">
    <citation type="submission" date="2018-03" db="EMBL/GenBank/DDBJ databases">
        <title>Ahniella affigens gen. nov., sp. nov., a gammaproteobacterium isolated from sandy soil near a stream.</title>
        <authorList>
            <person name="Ko Y."/>
            <person name="Kim J.-H."/>
        </authorList>
    </citation>
    <scope>NUCLEOTIDE SEQUENCE [LARGE SCALE GENOMIC DNA]</scope>
    <source>
        <strain evidence="7 8">D13</strain>
    </source>
</reference>
<dbReference type="OrthoDB" id="9771067at2"/>
<keyword evidence="4 6" id="KW-1133">Transmembrane helix</keyword>
<feature type="transmembrane region" description="Helical" evidence="6">
    <location>
        <begin position="421"/>
        <end position="446"/>
    </location>
</feature>
<feature type="transmembrane region" description="Helical" evidence="6">
    <location>
        <begin position="397"/>
        <end position="415"/>
    </location>
</feature>
<evidence type="ECO:0000256" key="3">
    <source>
        <dbReference type="ARBA" id="ARBA00022692"/>
    </source>
</evidence>
<evidence type="ECO:0000256" key="6">
    <source>
        <dbReference type="SAM" id="Phobius"/>
    </source>
</evidence>
<dbReference type="Gene3D" id="1.20.1740.10">
    <property type="entry name" value="Amino acid/polyamine transporter I"/>
    <property type="match status" value="1"/>
</dbReference>
<evidence type="ECO:0000256" key="4">
    <source>
        <dbReference type="ARBA" id="ARBA00022989"/>
    </source>
</evidence>
<feature type="transmembrane region" description="Helical" evidence="6">
    <location>
        <begin position="491"/>
        <end position="511"/>
    </location>
</feature>
<feature type="transmembrane region" description="Helical" evidence="6">
    <location>
        <begin position="112"/>
        <end position="133"/>
    </location>
</feature>
<evidence type="ECO:0000256" key="2">
    <source>
        <dbReference type="ARBA" id="ARBA00022475"/>
    </source>
</evidence>
<evidence type="ECO:0000313" key="8">
    <source>
        <dbReference type="Proteomes" id="UP000241074"/>
    </source>
</evidence>
<feature type="transmembrane region" description="Helical" evidence="6">
    <location>
        <begin position="309"/>
        <end position="328"/>
    </location>
</feature>
<feature type="transmembrane region" description="Helical" evidence="6">
    <location>
        <begin position="264"/>
        <end position="288"/>
    </location>
</feature>
<feature type="transmembrane region" description="Helical" evidence="6">
    <location>
        <begin position="227"/>
        <end position="244"/>
    </location>
</feature>
<reference evidence="7 8" key="2">
    <citation type="submission" date="2018-03" db="EMBL/GenBank/DDBJ databases">
        <authorList>
            <person name="Keele B.F."/>
        </authorList>
    </citation>
    <scope>NUCLEOTIDE SEQUENCE [LARGE SCALE GENOMIC DNA]</scope>
    <source>
        <strain evidence="7 8">D13</strain>
    </source>
</reference>
<keyword evidence="5 6" id="KW-0472">Membrane</keyword>
<feature type="transmembrane region" description="Helical" evidence="6">
    <location>
        <begin position="195"/>
        <end position="215"/>
    </location>
</feature>
<comment type="subcellular location">
    <subcellularLocation>
        <location evidence="1">Cell membrane</location>
        <topology evidence="1">Multi-pass membrane protein</topology>
    </subcellularLocation>
</comment>
<keyword evidence="2" id="KW-1003">Cell membrane</keyword>
<dbReference type="PANTHER" id="PTHR42770:SF7">
    <property type="entry name" value="MEMBRANE PROTEIN"/>
    <property type="match status" value="1"/>
</dbReference>
<evidence type="ECO:0000256" key="5">
    <source>
        <dbReference type="ARBA" id="ARBA00023136"/>
    </source>
</evidence>
<evidence type="ECO:0000256" key="1">
    <source>
        <dbReference type="ARBA" id="ARBA00004651"/>
    </source>
</evidence>
<accession>A0A2P1PW48</accession>
<feature type="transmembrane region" description="Helical" evidence="6">
    <location>
        <begin position="154"/>
        <end position="183"/>
    </location>
</feature>
<evidence type="ECO:0008006" key="9">
    <source>
        <dbReference type="Google" id="ProtNLM"/>
    </source>
</evidence>
<feature type="transmembrane region" description="Helical" evidence="6">
    <location>
        <begin position="458"/>
        <end position="479"/>
    </location>
</feature>
<dbReference type="Proteomes" id="UP000241074">
    <property type="component" value="Chromosome"/>
</dbReference>
<feature type="transmembrane region" description="Helical" evidence="6">
    <location>
        <begin position="86"/>
        <end position="106"/>
    </location>
</feature>
<dbReference type="PANTHER" id="PTHR42770">
    <property type="entry name" value="AMINO ACID TRANSPORTER-RELATED"/>
    <property type="match status" value="1"/>
</dbReference>
<dbReference type="GO" id="GO:0005886">
    <property type="term" value="C:plasma membrane"/>
    <property type="evidence" value="ECO:0007669"/>
    <property type="project" value="UniProtKB-SubCell"/>
</dbReference>
<dbReference type="EMBL" id="CP027860">
    <property type="protein sequence ID" value="AVP99081.1"/>
    <property type="molecule type" value="Genomic_DNA"/>
</dbReference>
<evidence type="ECO:0000313" key="7">
    <source>
        <dbReference type="EMBL" id="AVP99081.1"/>
    </source>
</evidence>
<protein>
    <recommendedName>
        <fullName evidence="9">Amino acid permease</fullName>
    </recommendedName>
</protein>
<dbReference type="Pfam" id="PF13520">
    <property type="entry name" value="AA_permease_2"/>
    <property type="match status" value="1"/>
</dbReference>